<dbReference type="GO" id="GO:0016020">
    <property type="term" value="C:membrane"/>
    <property type="evidence" value="ECO:0007669"/>
    <property type="project" value="UniProtKB-SubCell"/>
</dbReference>
<dbReference type="PIRSF" id="PIRSF006060">
    <property type="entry name" value="AA_transporter"/>
    <property type="match status" value="1"/>
</dbReference>
<feature type="transmembrane region" description="Helical" evidence="6">
    <location>
        <begin position="425"/>
        <end position="448"/>
    </location>
</feature>
<evidence type="ECO:0000256" key="2">
    <source>
        <dbReference type="ARBA" id="ARBA00022448"/>
    </source>
</evidence>
<dbReference type="Gene3D" id="1.20.1740.10">
    <property type="entry name" value="Amino acid/polyamine transporter I"/>
    <property type="match status" value="1"/>
</dbReference>
<dbReference type="Pfam" id="PF13520">
    <property type="entry name" value="AA_permease_2"/>
    <property type="match status" value="1"/>
</dbReference>
<reference evidence="7" key="1">
    <citation type="submission" date="2020-04" db="EMBL/GenBank/DDBJ databases">
        <title>Draft genome resource of the tomato pathogen Pseudocercospora fuligena.</title>
        <authorList>
            <person name="Zaccaron A."/>
        </authorList>
    </citation>
    <scope>NUCLEOTIDE SEQUENCE</scope>
    <source>
        <strain evidence="7">PF001</strain>
    </source>
</reference>
<evidence type="ECO:0000256" key="5">
    <source>
        <dbReference type="ARBA" id="ARBA00023136"/>
    </source>
</evidence>
<feature type="transmembrane region" description="Helical" evidence="6">
    <location>
        <begin position="325"/>
        <end position="344"/>
    </location>
</feature>
<evidence type="ECO:0000256" key="1">
    <source>
        <dbReference type="ARBA" id="ARBA00004141"/>
    </source>
</evidence>
<keyword evidence="2" id="KW-0813">Transport</keyword>
<feature type="transmembrane region" description="Helical" evidence="6">
    <location>
        <begin position="495"/>
        <end position="516"/>
    </location>
</feature>
<keyword evidence="5 6" id="KW-0472">Membrane</keyword>
<feature type="transmembrane region" description="Helical" evidence="6">
    <location>
        <begin position="393"/>
        <end position="413"/>
    </location>
</feature>
<feature type="transmembrane region" description="Helical" evidence="6">
    <location>
        <begin position="213"/>
        <end position="234"/>
    </location>
</feature>
<dbReference type="PANTHER" id="PTHR45649:SF2">
    <property type="entry name" value="ACID PERMEASE, PUTATIVE-RELATED"/>
    <property type="match status" value="1"/>
</dbReference>
<keyword evidence="8" id="KW-1185">Reference proteome</keyword>
<keyword evidence="4 6" id="KW-1133">Transmembrane helix</keyword>
<dbReference type="OrthoDB" id="3257095at2759"/>
<feature type="transmembrane region" description="Helical" evidence="6">
    <location>
        <begin position="290"/>
        <end position="313"/>
    </location>
</feature>
<dbReference type="InterPro" id="IPR002293">
    <property type="entry name" value="AA/rel_permease1"/>
</dbReference>
<evidence type="ECO:0000256" key="3">
    <source>
        <dbReference type="ARBA" id="ARBA00022692"/>
    </source>
</evidence>
<accession>A0A8H6RSD8</accession>
<evidence type="ECO:0000313" key="8">
    <source>
        <dbReference type="Proteomes" id="UP000660729"/>
    </source>
</evidence>
<sequence>MEPQSFHRGQLDIKGFQQRQDSITSPEPVMHIKVGTAQDERDMHRLGKVQRLNRSFHYVSILAFTIIVMSVWMTTLTVNVFPLINGGRAGTIWTYLGSWVCMTAVSASIAEMASMAPTCGGQYHWVSEFAPLGAQKALSYWIGWLSALSWQGFIASSCFQAGNLVLILASLTHPMFAPMPWHGTLMTMAIAFVVTSSNVFAAKYLPQVEKFMLVFHVLTFVVFLAVLWATAPLAPARDVFGTFSNYGVWSSVGAARWVGQVAGGGALLGMDSAAHMSEEVEDASMAVPRMIMASVTISGALGFIFTITFVFIIQDVESQIADSTAYYPFIAVFATAIGSTGAAIGLTVMIIFLGICAAISAMAAATRQAWSFARDSGLPFSTWFMTLTNINGVPTPLHAMIASLLICMVIALLNLGRAETWNSIVGLVAGAMCFSYLISISCVLWRRLFGAPLPPARWSLGKTGGPAINSFSCLYLINLITASFFPLYSNVTAKTMNWGIAMFAGVALLSIVYYLAHGRKVYKGPVVHLRSH</sequence>
<name>A0A8H6RSD8_9PEZI</name>
<feature type="transmembrane region" description="Helical" evidence="6">
    <location>
        <begin position="181"/>
        <end position="201"/>
    </location>
</feature>
<dbReference type="EMBL" id="JABCIY010000040">
    <property type="protein sequence ID" value="KAF7195381.1"/>
    <property type="molecule type" value="Genomic_DNA"/>
</dbReference>
<comment type="subcellular location">
    <subcellularLocation>
        <location evidence="1">Membrane</location>
        <topology evidence="1">Multi-pass membrane protein</topology>
    </subcellularLocation>
</comment>
<feature type="transmembrane region" description="Helical" evidence="6">
    <location>
        <begin position="468"/>
        <end position="488"/>
    </location>
</feature>
<comment type="caution">
    <text evidence="7">The sequence shown here is derived from an EMBL/GenBank/DDBJ whole genome shotgun (WGS) entry which is preliminary data.</text>
</comment>
<dbReference type="Proteomes" id="UP000660729">
    <property type="component" value="Unassembled WGS sequence"/>
</dbReference>
<evidence type="ECO:0000256" key="4">
    <source>
        <dbReference type="ARBA" id="ARBA00022989"/>
    </source>
</evidence>
<feature type="transmembrane region" description="Helical" evidence="6">
    <location>
        <begin position="92"/>
        <end position="110"/>
    </location>
</feature>
<keyword evidence="3 6" id="KW-0812">Transmembrane</keyword>
<evidence type="ECO:0000256" key="6">
    <source>
        <dbReference type="SAM" id="Phobius"/>
    </source>
</evidence>
<feature type="transmembrane region" description="Helical" evidence="6">
    <location>
        <begin position="141"/>
        <end position="169"/>
    </location>
</feature>
<dbReference type="GO" id="GO:0022857">
    <property type="term" value="F:transmembrane transporter activity"/>
    <property type="evidence" value="ECO:0007669"/>
    <property type="project" value="InterPro"/>
</dbReference>
<feature type="transmembrane region" description="Helical" evidence="6">
    <location>
        <begin position="55"/>
        <end position="72"/>
    </location>
</feature>
<dbReference type="AlphaFoldDB" id="A0A8H6RSD8"/>
<protein>
    <submittedName>
        <fullName evidence="7">Putative amino-acid permease C15C4.04c</fullName>
    </submittedName>
</protein>
<proteinExistence type="predicted"/>
<gene>
    <name evidence="7" type="ORF">HII31_03273</name>
</gene>
<evidence type="ECO:0000313" key="7">
    <source>
        <dbReference type="EMBL" id="KAF7195381.1"/>
    </source>
</evidence>
<dbReference type="PANTHER" id="PTHR45649">
    <property type="entry name" value="AMINO-ACID PERMEASE BAT1"/>
    <property type="match status" value="1"/>
</dbReference>
<organism evidence="7 8">
    <name type="scientific">Pseudocercospora fuligena</name>
    <dbReference type="NCBI Taxonomy" id="685502"/>
    <lineage>
        <taxon>Eukaryota</taxon>
        <taxon>Fungi</taxon>
        <taxon>Dikarya</taxon>
        <taxon>Ascomycota</taxon>
        <taxon>Pezizomycotina</taxon>
        <taxon>Dothideomycetes</taxon>
        <taxon>Dothideomycetidae</taxon>
        <taxon>Mycosphaerellales</taxon>
        <taxon>Mycosphaerellaceae</taxon>
        <taxon>Pseudocercospora</taxon>
    </lineage>
</organism>